<dbReference type="PANTHER" id="PTHR39210">
    <property type="entry name" value="HEPARIN-SULFATE LYASE"/>
    <property type="match status" value="1"/>
</dbReference>
<comment type="subcellular location">
    <subcellularLocation>
        <location evidence="1">Periplasm</location>
    </subcellularLocation>
</comment>
<dbReference type="InterPro" id="IPR008929">
    <property type="entry name" value="Chondroitin_lyas"/>
</dbReference>
<keyword evidence="4 8" id="KW-0456">Lyase</keyword>
<evidence type="ECO:0000256" key="4">
    <source>
        <dbReference type="ARBA" id="ARBA00023239"/>
    </source>
</evidence>
<keyword evidence="2 5" id="KW-0732">Signal</keyword>
<dbReference type="EMBL" id="CAAHFH010000002">
    <property type="protein sequence ID" value="VGO22336.1"/>
    <property type="molecule type" value="Genomic_DNA"/>
</dbReference>
<feature type="signal peptide" evidence="5">
    <location>
        <begin position="1"/>
        <end position="19"/>
    </location>
</feature>
<dbReference type="InterPro" id="IPR031680">
    <property type="entry name" value="Hepar_II_III_N"/>
</dbReference>
<keyword evidence="3" id="KW-0574">Periplasm</keyword>
<evidence type="ECO:0000259" key="6">
    <source>
        <dbReference type="Pfam" id="PF07940"/>
    </source>
</evidence>
<dbReference type="GO" id="GO:0042597">
    <property type="term" value="C:periplasmic space"/>
    <property type="evidence" value="ECO:0007669"/>
    <property type="project" value="UniProtKB-SubCell"/>
</dbReference>
<sequence length="670" mass="77578">MRQMMIFLLAMLLVSSATADDVQRHVKHFNMHWAEQPSSAEFGIAHVLPLLDLDFQGLGKVKSAAEAEDFVSAEQELLAYFRQTRIPKPIERLTEKDALHAADAMEHRFRGNRDAHPPIFRSADIDWIGRAFVDGEEIHDAEWYYQFQRLTWWPALAHAYAVTGDENYFFEWRYEMVDWVEDNLPITKQTPKFIRRGMETYNRCARLTEVFPYMLQSSNFDAQTLGFFLMSFHEQAEHIRTVYSAKGNHLLGELSVVFMNGINFPEFKASKHWKNDAVERLPAMMDEEVYPDGMNRELVFSYHKMYVGLFAQAYEMFSKHGYADRLPVDFYPRILKMAEIYAYQSFPDFTDCQFGDAWKPRFPGDLYRKNLKAFKDDIPYFDYMVSGGAEGEPPAKRNVAYSESGFYFMRSEWSSNAVFMVMKNAAGGQWHSQIDNGTFELYAHGRNFMNDSGSYMYGSSDVEDQRWRDWFRSTKVHQTLTLNNENIALEPELIMWSESENLVALVIENQSYPELRHRRTVLFIDNKYFLILDEAMGAATGTLRTHYQLVCCNYAVSGLTVQTRFDEGANLLVKSFPQGKALTVEKEEGWISFKPQVKETRPAWSYRMKKTAAEDRAIFLTALVPYPAGAAPKVEASVVEDGFLLDVDGREYRVELDVAKKKMNLKVTEL</sequence>
<evidence type="ECO:0000313" key="9">
    <source>
        <dbReference type="Proteomes" id="UP000346198"/>
    </source>
</evidence>
<dbReference type="Gene3D" id="2.70.98.70">
    <property type="match status" value="1"/>
</dbReference>
<evidence type="ECO:0000259" key="7">
    <source>
        <dbReference type="Pfam" id="PF16889"/>
    </source>
</evidence>
<feature type="domain" description="Heparin-sulfate lyase N-terminal" evidence="7">
    <location>
        <begin position="50"/>
        <end position="375"/>
    </location>
</feature>
<evidence type="ECO:0000256" key="5">
    <source>
        <dbReference type="SAM" id="SignalP"/>
    </source>
</evidence>
<accession>A0A6C2UTV7</accession>
<dbReference type="InterPro" id="IPR012480">
    <property type="entry name" value="Hepar_II_III_C"/>
</dbReference>
<evidence type="ECO:0000313" key="8">
    <source>
        <dbReference type="EMBL" id="VGO22336.1"/>
    </source>
</evidence>
<name>A0A6C2UTV7_9BACT</name>
<feature type="chain" id="PRO_5025568779" evidence="5">
    <location>
        <begin position="20"/>
        <end position="670"/>
    </location>
</feature>
<dbReference type="AlphaFoldDB" id="A0A6C2UTV7"/>
<feature type="domain" description="Heparinase II/III-like C-terminal" evidence="6">
    <location>
        <begin position="396"/>
        <end position="596"/>
    </location>
</feature>
<dbReference type="Pfam" id="PF16889">
    <property type="entry name" value="Hepar_II_III_N"/>
    <property type="match status" value="1"/>
</dbReference>
<dbReference type="Gene3D" id="1.50.10.100">
    <property type="entry name" value="Chondroitin AC/alginate lyase"/>
    <property type="match status" value="1"/>
</dbReference>
<organism evidence="8 9">
    <name type="scientific">Pontiella sulfatireligans</name>
    <dbReference type="NCBI Taxonomy" id="2750658"/>
    <lineage>
        <taxon>Bacteria</taxon>
        <taxon>Pseudomonadati</taxon>
        <taxon>Kiritimatiellota</taxon>
        <taxon>Kiritimatiellia</taxon>
        <taxon>Kiritimatiellales</taxon>
        <taxon>Pontiellaceae</taxon>
        <taxon>Pontiella</taxon>
    </lineage>
</organism>
<dbReference type="Proteomes" id="UP000346198">
    <property type="component" value="Unassembled WGS sequence"/>
</dbReference>
<dbReference type="SUPFAM" id="SSF48230">
    <property type="entry name" value="Chondroitin AC/alginate lyase"/>
    <property type="match status" value="1"/>
</dbReference>
<dbReference type="PANTHER" id="PTHR39210:SF1">
    <property type="entry name" value="HEPARIN-SULFATE LYASE"/>
    <property type="match status" value="1"/>
</dbReference>
<evidence type="ECO:0000256" key="2">
    <source>
        <dbReference type="ARBA" id="ARBA00022729"/>
    </source>
</evidence>
<evidence type="ECO:0000256" key="1">
    <source>
        <dbReference type="ARBA" id="ARBA00004418"/>
    </source>
</evidence>
<evidence type="ECO:0000256" key="3">
    <source>
        <dbReference type="ARBA" id="ARBA00022764"/>
    </source>
</evidence>
<reference evidence="8 9" key="1">
    <citation type="submission" date="2019-04" db="EMBL/GenBank/DDBJ databases">
        <authorList>
            <person name="Van Vliet M D."/>
        </authorList>
    </citation>
    <scope>NUCLEOTIDE SEQUENCE [LARGE SCALE GENOMIC DNA]</scope>
    <source>
        <strain evidence="8 9">F21</strain>
    </source>
</reference>
<protein>
    <submittedName>
        <fullName evidence="8">Heparin-sulfate lyase</fullName>
    </submittedName>
</protein>
<gene>
    <name evidence="8" type="primary">hepC_2</name>
    <name evidence="8" type="ORF">SCARR_04419</name>
</gene>
<proteinExistence type="predicted"/>
<keyword evidence="9" id="KW-1185">Reference proteome</keyword>
<dbReference type="GO" id="GO:0016829">
    <property type="term" value="F:lyase activity"/>
    <property type="evidence" value="ECO:0007669"/>
    <property type="project" value="UniProtKB-KW"/>
</dbReference>
<dbReference type="Pfam" id="PF07940">
    <property type="entry name" value="Hepar_II_III_C"/>
    <property type="match status" value="1"/>
</dbReference>